<gene>
    <name evidence="1" type="ORF">JFN88_15785</name>
</gene>
<evidence type="ECO:0000313" key="1">
    <source>
        <dbReference type="EMBL" id="MBJ6362680.1"/>
    </source>
</evidence>
<dbReference type="Proteomes" id="UP000640274">
    <property type="component" value="Unassembled WGS sequence"/>
</dbReference>
<dbReference type="AlphaFoldDB" id="A0A934MLX2"/>
<organism evidence="1 2">
    <name type="scientific">Paenibacillus roseus</name>
    <dbReference type="NCBI Taxonomy" id="2798579"/>
    <lineage>
        <taxon>Bacteria</taxon>
        <taxon>Bacillati</taxon>
        <taxon>Bacillota</taxon>
        <taxon>Bacilli</taxon>
        <taxon>Bacillales</taxon>
        <taxon>Paenibacillaceae</taxon>
        <taxon>Paenibacillus</taxon>
    </lineage>
</organism>
<comment type="caution">
    <text evidence="1">The sequence shown here is derived from an EMBL/GenBank/DDBJ whole genome shotgun (WGS) entry which is preliminary data.</text>
</comment>
<proteinExistence type="predicted"/>
<sequence>MTSKHIAQRWIDDHLDLYNYAVEIGDKAWQEEILFTLKQKELHIYGLIRSTIRTKLWQKFDQINQELLALYGQLHGLKDEGNQGSQYIKEKLWDLKLERLQVAQQLRGL</sequence>
<keyword evidence="2" id="KW-1185">Reference proteome</keyword>
<name>A0A934MLX2_9BACL</name>
<reference evidence="1" key="1">
    <citation type="submission" date="2020-12" db="EMBL/GenBank/DDBJ databases">
        <authorList>
            <person name="Huq M.A."/>
        </authorList>
    </citation>
    <scope>NUCLEOTIDE SEQUENCE</scope>
    <source>
        <strain evidence="1">MAHUQ-46</strain>
    </source>
</reference>
<dbReference type="EMBL" id="JAELUP010000089">
    <property type="protein sequence ID" value="MBJ6362680.1"/>
    <property type="molecule type" value="Genomic_DNA"/>
</dbReference>
<accession>A0A934MLX2</accession>
<protein>
    <submittedName>
        <fullName evidence="1">Uncharacterized protein</fullName>
    </submittedName>
</protein>
<evidence type="ECO:0000313" key="2">
    <source>
        <dbReference type="Proteomes" id="UP000640274"/>
    </source>
</evidence>
<dbReference type="RefSeq" id="WP_199020224.1">
    <property type="nucleotide sequence ID" value="NZ_JAELUP010000089.1"/>
</dbReference>